<evidence type="ECO:0000256" key="1">
    <source>
        <dbReference type="SAM" id="Phobius"/>
    </source>
</evidence>
<dbReference type="EMBL" id="CP026604">
    <property type="protein sequence ID" value="AWB68532.1"/>
    <property type="molecule type" value="Genomic_DNA"/>
</dbReference>
<name>A0A2S0VWI3_9ALTE</name>
<sequence>MKQYYAFSLVELLIGVLVSTIVFTSVINVLIANDETIHDASERSELQENARLALDLLARDIQMAGYWGKYTGNNFNSSLTGHFKLDGTFNPVAMRAKSNDCYFSHIDSSNNATFSQNNSPLPFMFIWSGTKRNKDKVLNDCIGKAKHGTDFIQIKRTLAQQFRPWMKPSLSHSHYYLLSRENEAILFAGNDSIPSFNDGTNQNSLIGEYQHHVYFIEHETIQKDSKNSRKLTLPVLKRKYLFKNKSAARSEGRLRSQPLVEGIANMGFLFGMDRNQDGNVDSFDSASNLTLTDWQNAHEQLVAVKIFVLSRTLLPRLRSSRNASLKFDLGNKVVKFGKNSLEAKSYAWLVMSRTVKRINYNQD</sequence>
<dbReference type="OrthoDB" id="5296662at2"/>
<gene>
    <name evidence="2" type="ORF">C2869_19940</name>
</gene>
<dbReference type="InterPro" id="IPR032092">
    <property type="entry name" value="PilW"/>
</dbReference>
<keyword evidence="1" id="KW-0812">Transmembrane</keyword>
<dbReference type="KEGG" id="cate:C2869_19940"/>
<evidence type="ECO:0000313" key="3">
    <source>
        <dbReference type="Proteomes" id="UP000244441"/>
    </source>
</evidence>
<feature type="transmembrane region" description="Helical" evidence="1">
    <location>
        <begin position="12"/>
        <end position="31"/>
    </location>
</feature>
<reference evidence="2 3" key="1">
    <citation type="submission" date="2018-01" db="EMBL/GenBank/DDBJ databases">
        <title>Genome sequence of a Cantenovulum-like bacteria.</title>
        <authorList>
            <person name="Tan W.R."/>
            <person name="Lau N.-S."/>
            <person name="Go F."/>
            <person name="Amirul A.-A.A."/>
        </authorList>
    </citation>
    <scope>NUCLEOTIDE SEQUENCE [LARGE SCALE GENOMIC DNA]</scope>
    <source>
        <strain evidence="2 3">CCB-QB4</strain>
    </source>
</reference>
<dbReference type="Pfam" id="PF16074">
    <property type="entry name" value="PilW"/>
    <property type="match status" value="1"/>
</dbReference>
<protein>
    <submittedName>
        <fullName evidence="2">Uncharacterized protein</fullName>
    </submittedName>
</protein>
<dbReference type="RefSeq" id="WP_108604586.1">
    <property type="nucleotide sequence ID" value="NZ_CP026604.1"/>
</dbReference>
<organism evidence="2 3">
    <name type="scientific">Saccharobesus litoralis</name>
    <dbReference type="NCBI Taxonomy" id="2172099"/>
    <lineage>
        <taxon>Bacteria</taxon>
        <taxon>Pseudomonadati</taxon>
        <taxon>Pseudomonadota</taxon>
        <taxon>Gammaproteobacteria</taxon>
        <taxon>Alteromonadales</taxon>
        <taxon>Alteromonadaceae</taxon>
        <taxon>Saccharobesus</taxon>
    </lineage>
</organism>
<dbReference type="Proteomes" id="UP000244441">
    <property type="component" value="Chromosome"/>
</dbReference>
<dbReference type="GO" id="GO:0043683">
    <property type="term" value="P:type IV pilus assembly"/>
    <property type="evidence" value="ECO:0007669"/>
    <property type="project" value="InterPro"/>
</dbReference>
<evidence type="ECO:0000313" key="2">
    <source>
        <dbReference type="EMBL" id="AWB68532.1"/>
    </source>
</evidence>
<keyword evidence="1" id="KW-0472">Membrane</keyword>
<keyword evidence="1" id="KW-1133">Transmembrane helix</keyword>
<proteinExistence type="predicted"/>
<dbReference type="AlphaFoldDB" id="A0A2S0VWI3"/>
<keyword evidence="3" id="KW-1185">Reference proteome</keyword>
<accession>A0A2S0VWI3</accession>